<comment type="caution">
    <text evidence="1">The sequence shown here is derived from an EMBL/GenBank/DDBJ whole genome shotgun (WGS) entry which is preliminary data.</text>
</comment>
<organism evidence="1 2">
    <name type="scientific">Colletotrichum kahawae</name>
    <name type="common">Coffee berry disease fungus</name>
    <dbReference type="NCBI Taxonomy" id="34407"/>
    <lineage>
        <taxon>Eukaryota</taxon>
        <taxon>Fungi</taxon>
        <taxon>Dikarya</taxon>
        <taxon>Ascomycota</taxon>
        <taxon>Pezizomycotina</taxon>
        <taxon>Sordariomycetes</taxon>
        <taxon>Hypocreomycetidae</taxon>
        <taxon>Glomerellales</taxon>
        <taxon>Glomerellaceae</taxon>
        <taxon>Colletotrichum</taxon>
        <taxon>Colletotrichum gloeosporioides species complex</taxon>
    </lineage>
</organism>
<gene>
    <name evidence="1" type="ORF">CKAH01_18820</name>
</gene>
<dbReference type="EMBL" id="VYYT01000395">
    <property type="protein sequence ID" value="KAK2737744.1"/>
    <property type="molecule type" value="Genomic_DNA"/>
</dbReference>
<evidence type="ECO:0000313" key="2">
    <source>
        <dbReference type="Proteomes" id="UP001281614"/>
    </source>
</evidence>
<sequence length="171" mass="19614">MCDLRAPATLRATVDVQKINNNLSPEVQYTCLYWTYHTDQAGASESLASDVYNFLRSHFLHWLETLSLIGRAYESLSLLKSLQSNLAVRNHRQCLQHYYTNITQMSCESELRDFLSDAARFIRLNLFAINAALLQLYTSAIVFAPHKSIVRQTFEGKIPSWISLQLHADMN</sequence>
<dbReference type="Proteomes" id="UP001281614">
    <property type="component" value="Unassembled WGS sequence"/>
</dbReference>
<accession>A0AAD9Y5R1</accession>
<dbReference type="AlphaFoldDB" id="A0AAD9Y5R1"/>
<protein>
    <submittedName>
        <fullName evidence="1">Vegetative incompatibility protein HET-E-1-like protein 7</fullName>
    </submittedName>
</protein>
<proteinExistence type="predicted"/>
<evidence type="ECO:0000313" key="1">
    <source>
        <dbReference type="EMBL" id="KAK2737744.1"/>
    </source>
</evidence>
<name>A0AAD9Y5R1_COLKA</name>
<reference evidence="1" key="1">
    <citation type="submission" date="2023-02" db="EMBL/GenBank/DDBJ databases">
        <title>Colletotrichum kahawae CIFC_Que2 genome sequencing and assembly.</title>
        <authorList>
            <person name="Baroncelli R."/>
        </authorList>
    </citation>
    <scope>NUCLEOTIDE SEQUENCE</scope>
    <source>
        <strain evidence="1">CIFC_Que2</strain>
    </source>
</reference>
<keyword evidence="2" id="KW-1185">Reference proteome</keyword>